<sequence length="296" mass="33736">MGKRDFAQVGSPEHGSPEPDSSGPFKKQRQGASSKNRPNEGSSQYARKRARNIDRLLSRNQDLPANVRNDLERELAAHKTTVSEKAFQKKRSAMIGKYHMVRFFERKKAMRLAKQVRKRLQQSNSPEETEELKRHLHIAEVDEAYTQSFPHLETYVSLYKSETTKDDNDEDKAAKTKALLEAERPPMWSTIEEAMKQGPSVLRMVRERRTSAEAQAGSKPERKQRQQKPATTQTQNRPDAKAQPTQQKNEKAALQKNGDGDAPANMNRRERRRLMRETGTAGNNDDSDDGGFFEEG</sequence>
<accession>A0A9P5HF67</accession>
<dbReference type="PANTHER" id="PTHR33911">
    <property type="entry name" value="RRNA-PROCESSING PROTEIN EFG1"/>
    <property type="match status" value="1"/>
</dbReference>
<evidence type="ECO:0000256" key="9">
    <source>
        <dbReference type="SAM" id="MobiDB-lite"/>
    </source>
</evidence>
<feature type="compositionally biased region" description="Acidic residues" evidence="9">
    <location>
        <begin position="285"/>
        <end position="296"/>
    </location>
</feature>
<dbReference type="InterPro" id="IPR019310">
    <property type="entry name" value="Efg1"/>
</dbReference>
<keyword evidence="6" id="KW-0698">rRNA processing</keyword>
<evidence type="ECO:0000313" key="10">
    <source>
        <dbReference type="EMBL" id="KAF7551575.1"/>
    </source>
</evidence>
<evidence type="ECO:0000256" key="4">
    <source>
        <dbReference type="ARBA" id="ARBA00018689"/>
    </source>
</evidence>
<evidence type="ECO:0000256" key="6">
    <source>
        <dbReference type="ARBA" id="ARBA00022552"/>
    </source>
</evidence>
<evidence type="ECO:0000256" key="1">
    <source>
        <dbReference type="ARBA" id="ARBA00002773"/>
    </source>
</evidence>
<keyword evidence="7" id="KW-0175">Coiled coil</keyword>
<dbReference type="GO" id="GO:0030688">
    <property type="term" value="C:preribosome, small subunit precursor"/>
    <property type="evidence" value="ECO:0007669"/>
    <property type="project" value="TreeGrafter"/>
</dbReference>
<comment type="function">
    <text evidence="1">Involved in rRNA processing.</text>
</comment>
<evidence type="ECO:0000256" key="7">
    <source>
        <dbReference type="ARBA" id="ARBA00023054"/>
    </source>
</evidence>
<evidence type="ECO:0000256" key="3">
    <source>
        <dbReference type="ARBA" id="ARBA00006916"/>
    </source>
</evidence>
<feature type="compositionally biased region" description="Polar residues" evidence="9">
    <location>
        <begin position="30"/>
        <end position="45"/>
    </location>
</feature>
<dbReference type="GO" id="GO:0000462">
    <property type="term" value="P:maturation of SSU-rRNA from tricistronic rRNA transcript (SSU-rRNA, 5.8S rRNA, LSU-rRNA)"/>
    <property type="evidence" value="ECO:0007669"/>
    <property type="project" value="TreeGrafter"/>
</dbReference>
<feature type="compositionally biased region" description="Polar residues" evidence="9">
    <location>
        <begin position="227"/>
        <end position="247"/>
    </location>
</feature>
<feature type="region of interest" description="Disordered" evidence="9">
    <location>
        <begin position="1"/>
        <end position="65"/>
    </location>
</feature>
<dbReference type="GO" id="GO:0005730">
    <property type="term" value="C:nucleolus"/>
    <property type="evidence" value="ECO:0007669"/>
    <property type="project" value="UniProtKB-SubCell"/>
</dbReference>
<organism evidence="10 11">
    <name type="scientific">Cylindrodendrum hubeiense</name>
    <dbReference type="NCBI Taxonomy" id="595255"/>
    <lineage>
        <taxon>Eukaryota</taxon>
        <taxon>Fungi</taxon>
        <taxon>Dikarya</taxon>
        <taxon>Ascomycota</taxon>
        <taxon>Pezizomycotina</taxon>
        <taxon>Sordariomycetes</taxon>
        <taxon>Hypocreomycetidae</taxon>
        <taxon>Hypocreales</taxon>
        <taxon>Nectriaceae</taxon>
        <taxon>Cylindrodendrum</taxon>
    </lineage>
</organism>
<comment type="caution">
    <text evidence="10">The sequence shown here is derived from an EMBL/GenBank/DDBJ whole genome shotgun (WGS) entry which is preliminary data.</text>
</comment>
<dbReference type="PANTHER" id="PTHR33911:SF1">
    <property type="entry name" value="RRNA-PROCESSING PROTEIN EFG1"/>
    <property type="match status" value="1"/>
</dbReference>
<dbReference type="AlphaFoldDB" id="A0A9P5HF67"/>
<keyword evidence="8" id="KW-0539">Nucleus</keyword>
<gene>
    <name evidence="10" type="ORF">G7Z17_g4923</name>
</gene>
<dbReference type="InterPro" id="IPR050786">
    <property type="entry name" value="EFG1_rRNA-proc"/>
</dbReference>
<dbReference type="Proteomes" id="UP000722485">
    <property type="component" value="Unassembled WGS sequence"/>
</dbReference>
<evidence type="ECO:0000313" key="11">
    <source>
        <dbReference type="Proteomes" id="UP000722485"/>
    </source>
</evidence>
<dbReference type="OrthoDB" id="47732at2759"/>
<proteinExistence type="inferred from homology"/>
<protein>
    <recommendedName>
        <fullName evidence="4">rRNA-processing protein EFG1</fullName>
    </recommendedName>
    <alternativeName>
        <fullName evidence="5">rRNA-processing protein efg1</fullName>
    </alternativeName>
</protein>
<name>A0A9P5HF67_9HYPO</name>
<feature type="region of interest" description="Disordered" evidence="9">
    <location>
        <begin position="209"/>
        <end position="296"/>
    </location>
</feature>
<evidence type="ECO:0000256" key="8">
    <source>
        <dbReference type="ARBA" id="ARBA00023242"/>
    </source>
</evidence>
<comment type="similarity">
    <text evidence="3">Belongs to the EFG1 family.</text>
</comment>
<keyword evidence="11" id="KW-1185">Reference proteome</keyword>
<evidence type="ECO:0000256" key="2">
    <source>
        <dbReference type="ARBA" id="ARBA00004604"/>
    </source>
</evidence>
<dbReference type="Pfam" id="PF10153">
    <property type="entry name" value="Efg1"/>
    <property type="match status" value="1"/>
</dbReference>
<evidence type="ECO:0000256" key="5">
    <source>
        <dbReference type="ARBA" id="ARBA00019827"/>
    </source>
</evidence>
<reference evidence="10" key="1">
    <citation type="submission" date="2020-03" db="EMBL/GenBank/DDBJ databases">
        <title>Draft Genome Sequence of Cylindrodendrum hubeiense.</title>
        <authorList>
            <person name="Buettner E."/>
            <person name="Kellner H."/>
        </authorList>
    </citation>
    <scope>NUCLEOTIDE SEQUENCE</scope>
    <source>
        <strain evidence="10">IHI 201604</strain>
    </source>
</reference>
<dbReference type="EMBL" id="JAANBB010000075">
    <property type="protein sequence ID" value="KAF7551575.1"/>
    <property type="molecule type" value="Genomic_DNA"/>
</dbReference>
<comment type="subcellular location">
    <subcellularLocation>
        <location evidence="2">Nucleus</location>
        <location evidence="2">Nucleolus</location>
    </subcellularLocation>
</comment>